<dbReference type="NCBIfam" id="NF003424">
    <property type="entry name" value="PRK04885.1"/>
    <property type="match status" value="1"/>
</dbReference>
<reference evidence="6 7" key="2">
    <citation type="submission" date="2020-01" db="EMBL/GenBank/DDBJ databases">
        <title>Clostridiaceae sp. nov. isolated from the gut of human by culturomics.</title>
        <authorList>
            <person name="Chang Y."/>
        </authorList>
    </citation>
    <scope>NUCLEOTIDE SEQUENCE [LARGE SCALE GENOMIC DNA]</scope>
    <source>
        <strain evidence="6 7">DONG20-135</strain>
    </source>
</reference>
<evidence type="ECO:0000256" key="2">
    <source>
        <dbReference type="ARBA" id="ARBA00022777"/>
    </source>
</evidence>
<keyword evidence="1 6" id="KW-0808">Transferase</keyword>
<organism evidence="6 7">
    <name type="scientific">Copranaerobaculum intestinale</name>
    <dbReference type="NCBI Taxonomy" id="2692629"/>
    <lineage>
        <taxon>Bacteria</taxon>
        <taxon>Bacillati</taxon>
        <taxon>Bacillota</taxon>
        <taxon>Erysipelotrichia</taxon>
        <taxon>Erysipelotrichales</taxon>
        <taxon>Erysipelotrichaceae</taxon>
        <taxon>Copranaerobaculum</taxon>
    </lineage>
</organism>
<dbReference type="EMBL" id="WUUQ01000001">
    <property type="protein sequence ID" value="MXQ72629.1"/>
    <property type="molecule type" value="Genomic_DNA"/>
</dbReference>
<comment type="caution">
    <text evidence="6">The sequence shown here is derived from an EMBL/GenBank/DDBJ whole genome shotgun (WGS) entry which is preliminary data.</text>
</comment>
<protein>
    <submittedName>
        <fullName evidence="6">NAD kinase</fullName>
        <ecNumber evidence="6">2.7.1.23</ecNumber>
    </submittedName>
</protein>
<dbReference type="GO" id="GO:0003951">
    <property type="term" value="F:NAD+ kinase activity"/>
    <property type="evidence" value="ECO:0007669"/>
    <property type="project" value="UniProtKB-EC"/>
</dbReference>
<comment type="catalytic activity">
    <reaction evidence="5">
        <text>NAD(+) + ATP = ADP + NADP(+) + H(+)</text>
        <dbReference type="Rhea" id="RHEA:18629"/>
        <dbReference type="ChEBI" id="CHEBI:15378"/>
        <dbReference type="ChEBI" id="CHEBI:30616"/>
        <dbReference type="ChEBI" id="CHEBI:57540"/>
        <dbReference type="ChEBI" id="CHEBI:58349"/>
        <dbReference type="ChEBI" id="CHEBI:456216"/>
        <dbReference type="EC" id="2.7.1.23"/>
    </reaction>
</comment>
<evidence type="ECO:0000256" key="1">
    <source>
        <dbReference type="ARBA" id="ARBA00022679"/>
    </source>
</evidence>
<keyword evidence="2 6" id="KW-0418">Kinase</keyword>
<dbReference type="InterPro" id="IPR016064">
    <property type="entry name" value="NAD/diacylglycerol_kinase_sf"/>
</dbReference>
<reference evidence="6 7" key="1">
    <citation type="submission" date="2019-12" db="EMBL/GenBank/DDBJ databases">
        <authorList>
            <person name="Yang R."/>
        </authorList>
    </citation>
    <scope>NUCLEOTIDE SEQUENCE [LARGE SCALE GENOMIC DNA]</scope>
    <source>
        <strain evidence="6 7">DONG20-135</strain>
    </source>
</reference>
<dbReference type="Gene3D" id="3.40.50.10330">
    <property type="entry name" value="Probable inorganic polyphosphate/atp-NAD kinase, domain 1"/>
    <property type="match status" value="1"/>
</dbReference>
<dbReference type="GO" id="GO:0005524">
    <property type="term" value="F:ATP binding"/>
    <property type="evidence" value="ECO:0007669"/>
    <property type="project" value="UniProtKB-ARBA"/>
</dbReference>
<sequence length="262" mass="29704">MKKIAFVIRKDDHSLSIKNQLEINLVKSGMIVDEKNPDLVICVGGDGTILYAVHKYLNKLDTAKFIGVHTGTLGFFTEYTDQEIDSCIHDILSEPCDDFTAALLEVNLIGDVPQYSKTIYALNEMRIENIIRTQVIDVYIDGEHFEKCRGTGVCLSTQVGSTAYNRSLGGAVIDSGLSIMQLSEITSIQHSKHHSLGVPYIMMRNRSVTFMSDTFNHALLCYDHLYMDLENIQKVVCTISDRCVHFARYRPYSYLKRLKNLY</sequence>
<keyword evidence="4" id="KW-0520">NAD</keyword>
<dbReference type="GO" id="GO:0019674">
    <property type="term" value="P:NAD+ metabolic process"/>
    <property type="evidence" value="ECO:0007669"/>
    <property type="project" value="InterPro"/>
</dbReference>
<evidence type="ECO:0000256" key="4">
    <source>
        <dbReference type="ARBA" id="ARBA00023027"/>
    </source>
</evidence>
<evidence type="ECO:0000313" key="7">
    <source>
        <dbReference type="Proteomes" id="UP000434036"/>
    </source>
</evidence>
<gene>
    <name evidence="6" type="ORF">GSF08_01550</name>
</gene>
<dbReference type="InterPro" id="IPR002504">
    <property type="entry name" value="NADK"/>
</dbReference>
<dbReference type="Pfam" id="PF20143">
    <property type="entry name" value="NAD_kinase_C"/>
    <property type="match status" value="1"/>
</dbReference>
<dbReference type="SUPFAM" id="SSF111331">
    <property type="entry name" value="NAD kinase/diacylglycerol kinase-like"/>
    <property type="match status" value="1"/>
</dbReference>
<evidence type="ECO:0000313" key="6">
    <source>
        <dbReference type="EMBL" id="MXQ72629.1"/>
    </source>
</evidence>
<dbReference type="PANTHER" id="PTHR20275:SF0">
    <property type="entry name" value="NAD KINASE"/>
    <property type="match status" value="1"/>
</dbReference>
<dbReference type="InterPro" id="IPR017437">
    <property type="entry name" value="ATP-NAD_kinase_PpnK-typ_C"/>
</dbReference>
<keyword evidence="3" id="KW-0521">NADP</keyword>
<keyword evidence="7" id="KW-1185">Reference proteome</keyword>
<dbReference type="EC" id="2.7.1.23" evidence="6"/>
<dbReference type="Proteomes" id="UP000434036">
    <property type="component" value="Unassembled WGS sequence"/>
</dbReference>
<dbReference type="AlphaFoldDB" id="A0A6N8U7V8"/>
<dbReference type="GO" id="GO:0051287">
    <property type="term" value="F:NAD binding"/>
    <property type="evidence" value="ECO:0007669"/>
    <property type="project" value="UniProtKB-ARBA"/>
</dbReference>
<dbReference type="RefSeq" id="WP_160624116.1">
    <property type="nucleotide sequence ID" value="NZ_WUUQ01000001.1"/>
</dbReference>
<dbReference type="GO" id="GO:0006741">
    <property type="term" value="P:NADP+ biosynthetic process"/>
    <property type="evidence" value="ECO:0007669"/>
    <property type="project" value="InterPro"/>
</dbReference>
<dbReference type="InterPro" id="IPR017438">
    <property type="entry name" value="ATP-NAD_kinase_N"/>
</dbReference>
<dbReference type="Pfam" id="PF01513">
    <property type="entry name" value="NAD_kinase"/>
    <property type="match status" value="1"/>
</dbReference>
<dbReference type="PANTHER" id="PTHR20275">
    <property type="entry name" value="NAD KINASE"/>
    <property type="match status" value="1"/>
</dbReference>
<dbReference type="Gene3D" id="2.60.200.30">
    <property type="entry name" value="Probable inorganic polyphosphate/atp-NAD kinase, domain 2"/>
    <property type="match status" value="1"/>
</dbReference>
<name>A0A6N8U7V8_9FIRM</name>
<evidence type="ECO:0000256" key="3">
    <source>
        <dbReference type="ARBA" id="ARBA00022857"/>
    </source>
</evidence>
<proteinExistence type="predicted"/>
<evidence type="ECO:0000256" key="5">
    <source>
        <dbReference type="ARBA" id="ARBA00047925"/>
    </source>
</evidence>
<accession>A0A6N8U7V8</accession>